<reference evidence="1 2" key="1">
    <citation type="journal article" date="2021" name="BMC Genomics">
        <title>Datura genome reveals duplications of psychoactive alkaloid biosynthetic genes and high mutation rate following tissue culture.</title>
        <authorList>
            <person name="Rajewski A."/>
            <person name="Carter-House D."/>
            <person name="Stajich J."/>
            <person name="Litt A."/>
        </authorList>
    </citation>
    <scope>NUCLEOTIDE SEQUENCE [LARGE SCALE GENOMIC DNA]</scope>
    <source>
        <strain evidence="1">AR-01</strain>
    </source>
</reference>
<feature type="non-terminal residue" evidence="1">
    <location>
        <position position="1"/>
    </location>
</feature>
<protein>
    <submittedName>
        <fullName evidence="1">Uncharacterized protein</fullName>
    </submittedName>
</protein>
<proteinExistence type="predicted"/>
<evidence type="ECO:0000313" key="1">
    <source>
        <dbReference type="EMBL" id="MCD7454165.1"/>
    </source>
</evidence>
<gene>
    <name evidence="1" type="ORF">HAX54_023705</name>
</gene>
<dbReference type="Proteomes" id="UP000823775">
    <property type="component" value="Unassembled WGS sequence"/>
</dbReference>
<organism evidence="1 2">
    <name type="scientific">Datura stramonium</name>
    <name type="common">Jimsonweed</name>
    <name type="synonym">Common thornapple</name>
    <dbReference type="NCBI Taxonomy" id="4076"/>
    <lineage>
        <taxon>Eukaryota</taxon>
        <taxon>Viridiplantae</taxon>
        <taxon>Streptophyta</taxon>
        <taxon>Embryophyta</taxon>
        <taxon>Tracheophyta</taxon>
        <taxon>Spermatophyta</taxon>
        <taxon>Magnoliopsida</taxon>
        <taxon>eudicotyledons</taxon>
        <taxon>Gunneridae</taxon>
        <taxon>Pentapetalae</taxon>
        <taxon>asterids</taxon>
        <taxon>lamiids</taxon>
        <taxon>Solanales</taxon>
        <taxon>Solanaceae</taxon>
        <taxon>Solanoideae</taxon>
        <taxon>Datureae</taxon>
        <taxon>Datura</taxon>
    </lineage>
</organism>
<comment type="caution">
    <text evidence="1">The sequence shown here is derived from an EMBL/GenBank/DDBJ whole genome shotgun (WGS) entry which is preliminary data.</text>
</comment>
<keyword evidence="2" id="KW-1185">Reference proteome</keyword>
<accession>A0ABS8S4X7</accession>
<sequence>ASWVIPYWRSTTQSPAIGKGSLESISGWLDTDLRKLKLGRGIERRQRMRLSLVFSSFEVRRTGTIVRCSTINESLWLVSLLFFWMRIQSISDGSELLVAAS</sequence>
<dbReference type="EMBL" id="JACEIK010000288">
    <property type="protein sequence ID" value="MCD7454165.1"/>
    <property type="molecule type" value="Genomic_DNA"/>
</dbReference>
<name>A0ABS8S4X7_DATST</name>
<evidence type="ECO:0000313" key="2">
    <source>
        <dbReference type="Proteomes" id="UP000823775"/>
    </source>
</evidence>